<gene>
    <name evidence="2" type="ORF">EV197_2996</name>
</gene>
<dbReference type="Gene3D" id="3.40.630.30">
    <property type="match status" value="1"/>
</dbReference>
<organism evidence="2 3">
    <name type="scientific">Aquimarina brevivitae</name>
    <dbReference type="NCBI Taxonomy" id="323412"/>
    <lineage>
        <taxon>Bacteria</taxon>
        <taxon>Pseudomonadati</taxon>
        <taxon>Bacteroidota</taxon>
        <taxon>Flavobacteriia</taxon>
        <taxon>Flavobacteriales</taxon>
        <taxon>Flavobacteriaceae</taxon>
        <taxon>Aquimarina</taxon>
    </lineage>
</organism>
<keyword evidence="3" id="KW-1185">Reference proteome</keyword>
<dbReference type="InterPro" id="IPR016181">
    <property type="entry name" value="Acyl_CoA_acyltransferase"/>
</dbReference>
<sequence length="307" mass="36012">MYSVQKYTPAHYEQWNSFVADAKNGTFLFHRDFMEYHSDRFEDHSLLFFHKEQLRAVLPANRVGDTLYSHQGLTYGGLVLHDCGGKTVRDIFQQLCTYLKGKGFKKLEVKAIPLFYHQQPANELYFEIIDKGGQLFRRDLNLAIDYRNELKIHKSKVKHFRKRQELGFTVLETPDVTPFWNEVLIPRLQEKHQVHPVHTVAEMNCLRSKFPKNIKQYEIWLDDKLLAGITTFETDTVVKSQYGATTALGEKHRALDYLFITLIEKYKDLGYRYFDMGTVTEGNMGLLKQKEELGCAIYTQDFYELKV</sequence>
<evidence type="ECO:0000313" key="3">
    <source>
        <dbReference type="Proteomes" id="UP000292262"/>
    </source>
</evidence>
<dbReference type="Pfam" id="PF13480">
    <property type="entry name" value="Acetyltransf_6"/>
    <property type="match status" value="1"/>
</dbReference>
<dbReference type="AlphaFoldDB" id="A0A4Q7NX17"/>
<dbReference type="GO" id="GO:0016740">
    <property type="term" value="F:transferase activity"/>
    <property type="evidence" value="ECO:0007669"/>
    <property type="project" value="UniProtKB-KW"/>
</dbReference>
<dbReference type="InterPro" id="IPR038740">
    <property type="entry name" value="BioF2-like_GNAT_dom"/>
</dbReference>
<proteinExistence type="predicted"/>
<reference evidence="2 3" key="1">
    <citation type="submission" date="2019-02" db="EMBL/GenBank/DDBJ databases">
        <title>Genomic Encyclopedia of Type Strains, Phase IV (KMG-IV): sequencing the most valuable type-strain genomes for metagenomic binning, comparative biology and taxonomic classification.</title>
        <authorList>
            <person name="Goeker M."/>
        </authorList>
    </citation>
    <scope>NUCLEOTIDE SEQUENCE [LARGE SCALE GENOMIC DNA]</scope>
    <source>
        <strain evidence="2 3">DSM 17196</strain>
    </source>
</reference>
<dbReference type="SUPFAM" id="SSF55729">
    <property type="entry name" value="Acyl-CoA N-acyltransferases (Nat)"/>
    <property type="match status" value="1"/>
</dbReference>
<feature type="domain" description="BioF2-like acetyltransferase" evidence="1">
    <location>
        <begin position="153"/>
        <end position="278"/>
    </location>
</feature>
<name>A0A4Q7NX17_9FLAO</name>
<protein>
    <submittedName>
        <fullName evidence="2">Acetyltransferase (GNAT) family protein</fullName>
    </submittedName>
</protein>
<evidence type="ECO:0000313" key="2">
    <source>
        <dbReference type="EMBL" id="RZS91893.1"/>
    </source>
</evidence>
<dbReference type="Proteomes" id="UP000292262">
    <property type="component" value="Unassembled WGS sequence"/>
</dbReference>
<keyword evidence="2" id="KW-0808">Transferase</keyword>
<evidence type="ECO:0000259" key="1">
    <source>
        <dbReference type="Pfam" id="PF13480"/>
    </source>
</evidence>
<dbReference type="EMBL" id="SGXE01000005">
    <property type="protein sequence ID" value="RZS91893.1"/>
    <property type="molecule type" value="Genomic_DNA"/>
</dbReference>
<comment type="caution">
    <text evidence="2">The sequence shown here is derived from an EMBL/GenBank/DDBJ whole genome shotgun (WGS) entry which is preliminary data.</text>
</comment>
<accession>A0A4Q7NX17</accession>